<dbReference type="Pfam" id="PF11888">
    <property type="entry name" value="DUF3408"/>
    <property type="match status" value="1"/>
</dbReference>
<evidence type="ECO:0000313" key="2">
    <source>
        <dbReference type="EMBL" id="EKN11859.1"/>
    </source>
</evidence>
<gene>
    <name evidence="2" type="ORF">HMPREF1076_03571</name>
</gene>
<comment type="caution">
    <text evidence="2">The sequence shown here is derived from an EMBL/GenBank/DDBJ whole genome shotgun (WGS) entry which is preliminary data.</text>
</comment>
<evidence type="ECO:0000313" key="3">
    <source>
        <dbReference type="Proteomes" id="UP000006330"/>
    </source>
</evidence>
<dbReference type="InterPro" id="IPR021823">
    <property type="entry name" value="DUF3408"/>
</dbReference>
<sequence length="148" mass="17082">MSMGSRKVNTEGIDEELLIASIGRRKQDGTLYRVQEPPVPAPEEESVPETEPPPTASPSREKVQKDTARRKRQEDDYSGLFLRRNEIKTRQCVYISRDVHSKILKIVNDIAGREISVGGYVDTVLRQHLEQHKEKINELYKKQREDLI</sequence>
<evidence type="ECO:0000256" key="1">
    <source>
        <dbReference type="SAM" id="MobiDB-lite"/>
    </source>
</evidence>
<feature type="region of interest" description="Disordered" evidence="1">
    <location>
        <begin position="29"/>
        <end position="76"/>
    </location>
</feature>
<accession>K5Z8E1</accession>
<dbReference type="HOGENOM" id="CLU_109344_1_1_10"/>
<name>K5Z8E1_9BACT</name>
<reference evidence="2 3" key="1">
    <citation type="submission" date="2012-02" db="EMBL/GenBank/DDBJ databases">
        <title>The Genome Sequence of Parabacteroides goldsteinii CL02T12C30.</title>
        <authorList>
            <consortium name="The Broad Institute Genome Sequencing Platform"/>
            <person name="Earl A."/>
            <person name="Ward D."/>
            <person name="Feldgarden M."/>
            <person name="Gevers D."/>
            <person name="Zitomersky N.L."/>
            <person name="Coyne M.J."/>
            <person name="Comstock L.E."/>
            <person name="Young S.K."/>
            <person name="Zeng Q."/>
            <person name="Gargeya S."/>
            <person name="Fitzgerald M."/>
            <person name="Haas B."/>
            <person name="Abouelleil A."/>
            <person name="Alvarado L."/>
            <person name="Arachchi H.M."/>
            <person name="Berlin A."/>
            <person name="Chapman S.B."/>
            <person name="Gearin G."/>
            <person name="Goldberg J."/>
            <person name="Griggs A."/>
            <person name="Gujja S."/>
            <person name="Hansen M."/>
            <person name="Heiman D."/>
            <person name="Howarth C."/>
            <person name="Larimer J."/>
            <person name="Lui A."/>
            <person name="MacDonald P.J.P."/>
            <person name="McCowen C."/>
            <person name="Montmayeur A."/>
            <person name="Murphy C."/>
            <person name="Neiman D."/>
            <person name="Pearson M."/>
            <person name="Priest M."/>
            <person name="Roberts A."/>
            <person name="Saif S."/>
            <person name="Shea T."/>
            <person name="Sisk P."/>
            <person name="Stolte C."/>
            <person name="Sykes S."/>
            <person name="Wortman J."/>
            <person name="Nusbaum C."/>
            <person name="Birren B."/>
        </authorList>
    </citation>
    <scope>NUCLEOTIDE SEQUENCE [LARGE SCALE GENOMIC DNA]</scope>
    <source>
        <strain evidence="2 3">CL02T12C30</strain>
    </source>
</reference>
<dbReference type="PATRIC" id="fig|999418.3.peg.3641"/>
<proteinExistence type="predicted"/>
<dbReference type="AlphaFoldDB" id="K5Z8E1"/>
<protein>
    <recommendedName>
        <fullName evidence="4">DUF3408 domain-containing protein</fullName>
    </recommendedName>
</protein>
<dbReference type="Proteomes" id="UP000006330">
    <property type="component" value="Unassembled WGS sequence"/>
</dbReference>
<evidence type="ECO:0008006" key="4">
    <source>
        <dbReference type="Google" id="ProtNLM"/>
    </source>
</evidence>
<dbReference type="EMBL" id="AGZO01000024">
    <property type="protein sequence ID" value="EKN11859.1"/>
    <property type="molecule type" value="Genomic_DNA"/>
</dbReference>
<feature type="compositionally biased region" description="Basic and acidic residues" evidence="1">
    <location>
        <begin position="59"/>
        <end position="75"/>
    </location>
</feature>
<organism evidence="2 3">
    <name type="scientific">Parabacteroides goldsteinii CL02T12C30</name>
    <dbReference type="NCBI Taxonomy" id="999418"/>
    <lineage>
        <taxon>Bacteria</taxon>
        <taxon>Pseudomonadati</taxon>
        <taxon>Bacteroidota</taxon>
        <taxon>Bacteroidia</taxon>
        <taxon>Bacteroidales</taxon>
        <taxon>Tannerellaceae</taxon>
        <taxon>Parabacteroides</taxon>
    </lineage>
</organism>